<keyword evidence="6" id="KW-0460">Magnesium</keyword>
<evidence type="ECO:0000313" key="7">
    <source>
        <dbReference type="EMBL" id="QLL73625.1"/>
    </source>
</evidence>
<dbReference type="GO" id="GO:0044205">
    <property type="term" value="P:'de novo' UMP biosynthetic process"/>
    <property type="evidence" value="ECO:0007669"/>
    <property type="project" value="UniProtKB-UniRule"/>
</dbReference>
<comment type="similarity">
    <text evidence="6">Belongs to the purine/pyrimidine phosphoribosyltransferase family. PyrE subfamily.</text>
</comment>
<evidence type="ECO:0000256" key="5">
    <source>
        <dbReference type="ARBA" id="ARBA00022975"/>
    </source>
</evidence>
<keyword evidence="4 6" id="KW-0808">Transferase</keyword>
<organism evidence="7 8">
    <name type="scientific">Lactobacillus crispatus</name>
    <dbReference type="NCBI Taxonomy" id="47770"/>
    <lineage>
        <taxon>Bacteria</taxon>
        <taxon>Bacillati</taxon>
        <taxon>Bacillota</taxon>
        <taxon>Bacilli</taxon>
        <taxon>Lactobacillales</taxon>
        <taxon>Lactobacillaceae</taxon>
        <taxon>Lactobacillus</taxon>
    </lineage>
</organism>
<accession>A0A7H9E8P3</accession>
<evidence type="ECO:0000256" key="1">
    <source>
        <dbReference type="ARBA" id="ARBA00004889"/>
    </source>
</evidence>
<dbReference type="PANTHER" id="PTHR19278:SF9">
    <property type="entry name" value="URIDINE 5'-MONOPHOSPHATE SYNTHASE"/>
    <property type="match status" value="1"/>
</dbReference>
<dbReference type="RefSeq" id="WP_180861939.1">
    <property type="nucleotide sequence ID" value="NZ_CP047415.1"/>
</dbReference>
<proteinExistence type="inferred from homology"/>
<dbReference type="CDD" id="cd06223">
    <property type="entry name" value="PRTases_typeI"/>
    <property type="match status" value="1"/>
</dbReference>
<dbReference type="Gene3D" id="3.40.50.2020">
    <property type="match status" value="1"/>
</dbReference>
<protein>
    <recommendedName>
        <fullName evidence="2 6">Orotate phosphoribosyltransferase</fullName>
        <shortName evidence="6">OPRT</shortName>
        <shortName evidence="6">OPRTase</shortName>
        <ecNumber evidence="2 6">2.4.2.10</ecNumber>
    </recommendedName>
</protein>
<dbReference type="HAMAP" id="MF_01208">
    <property type="entry name" value="PyrE"/>
    <property type="match status" value="1"/>
</dbReference>
<dbReference type="Proteomes" id="UP000510660">
    <property type="component" value="Chromosome"/>
</dbReference>
<evidence type="ECO:0000256" key="2">
    <source>
        <dbReference type="ARBA" id="ARBA00011971"/>
    </source>
</evidence>
<keyword evidence="3 6" id="KW-0328">Glycosyltransferase</keyword>
<name>A0A7H9E8P3_9LACO</name>
<dbReference type="PANTHER" id="PTHR19278">
    <property type="entry name" value="OROTATE PHOSPHORIBOSYLTRANSFERASE"/>
    <property type="match status" value="1"/>
</dbReference>
<dbReference type="GO" id="GO:0000287">
    <property type="term" value="F:magnesium ion binding"/>
    <property type="evidence" value="ECO:0007669"/>
    <property type="project" value="UniProtKB-UniRule"/>
</dbReference>
<feature type="binding site" description="in other chain" evidence="6">
    <location>
        <begin position="121"/>
        <end position="129"/>
    </location>
    <ligand>
        <name>5-phospho-alpha-D-ribose 1-diphosphate</name>
        <dbReference type="ChEBI" id="CHEBI:58017"/>
        <note>ligand shared between dimeric partners</note>
    </ligand>
</feature>
<feature type="binding site" evidence="6">
    <location>
        <position position="95"/>
    </location>
    <ligand>
        <name>5-phospho-alpha-D-ribose 1-diphosphate</name>
        <dbReference type="ChEBI" id="CHEBI:58017"/>
        <note>ligand shared between dimeric partners</note>
    </ligand>
</feature>
<feature type="binding site" evidence="6">
    <location>
        <position position="101"/>
    </location>
    <ligand>
        <name>5-phospho-alpha-D-ribose 1-diphosphate</name>
        <dbReference type="ChEBI" id="CHEBI:58017"/>
        <note>ligand shared between dimeric partners</note>
    </ligand>
</feature>
<comment type="catalytic activity">
    <reaction evidence="6">
        <text>orotidine 5'-phosphate + diphosphate = orotate + 5-phospho-alpha-D-ribose 1-diphosphate</text>
        <dbReference type="Rhea" id="RHEA:10380"/>
        <dbReference type="ChEBI" id="CHEBI:30839"/>
        <dbReference type="ChEBI" id="CHEBI:33019"/>
        <dbReference type="ChEBI" id="CHEBI:57538"/>
        <dbReference type="ChEBI" id="CHEBI:58017"/>
        <dbReference type="EC" id="2.4.2.10"/>
    </reaction>
</comment>
<dbReference type="InterPro" id="IPR023031">
    <property type="entry name" value="OPRT"/>
</dbReference>
<gene>
    <name evidence="6" type="primary">pyrE</name>
    <name evidence="7" type="ORF">GTO85_04215</name>
</gene>
<evidence type="ECO:0000256" key="4">
    <source>
        <dbReference type="ARBA" id="ARBA00022679"/>
    </source>
</evidence>
<dbReference type="SUPFAM" id="SSF53271">
    <property type="entry name" value="PRTase-like"/>
    <property type="match status" value="1"/>
</dbReference>
<dbReference type="GO" id="GO:0004588">
    <property type="term" value="F:orotate phosphoribosyltransferase activity"/>
    <property type="evidence" value="ECO:0007669"/>
    <property type="project" value="UniProtKB-UniRule"/>
</dbReference>
<evidence type="ECO:0000256" key="3">
    <source>
        <dbReference type="ARBA" id="ARBA00022676"/>
    </source>
</evidence>
<comment type="caution">
    <text evidence="6">Lacks conserved residue(s) required for the propagation of feature annotation.</text>
</comment>
<feature type="binding site" evidence="6">
    <location>
        <position position="99"/>
    </location>
    <ligand>
        <name>5-phospho-alpha-D-ribose 1-diphosphate</name>
        <dbReference type="ChEBI" id="CHEBI:58017"/>
        <note>ligand shared between dimeric partners</note>
    </ligand>
</feature>
<dbReference type="AlphaFoldDB" id="A0A7H9E8P3"/>
<dbReference type="EC" id="2.4.2.10" evidence="2 6"/>
<dbReference type="GO" id="GO:0019856">
    <property type="term" value="P:pyrimidine nucleobase biosynthetic process"/>
    <property type="evidence" value="ECO:0007669"/>
    <property type="project" value="TreeGrafter"/>
</dbReference>
<dbReference type="NCBIfam" id="TIGR00336">
    <property type="entry name" value="pyrE"/>
    <property type="match status" value="1"/>
</dbReference>
<evidence type="ECO:0000313" key="8">
    <source>
        <dbReference type="Proteomes" id="UP000510660"/>
    </source>
</evidence>
<sequence>MHKDQIISQLIQEKIITISPDKPFTYASGMLSPIYTDLRLTVSYPELRDMIAGDLANLIAQEFPEATIIGGVATAGIPHAAWVADKLHLPMIYVRPKPKDHGKGRQIEGRFSKDDKIALIDDLITTGGSVLNAVKATEKDGGNVIGVSSIFTYYLPDAKENFAKANVKYAPLLSYPELLKKENESGHISSTQYDVLKTWHEDPWAWGKQFEK</sequence>
<keyword evidence="5 6" id="KW-0665">Pyrimidine biosynthesis</keyword>
<dbReference type="EMBL" id="CP047415">
    <property type="protein sequence ID" value="QLL73625.1"/>
    <property type="molecule type" value="Genomic_DNA"/>
</dbReference>
<comment type="pathway">
    <text evidence="1 6">Pyrimidine metabolism; UMP biosynthesis via de novo pathway; UMP from orotate: step 1/2.</text>
</comment>
<comment type="cofactor">
    <cofactor evidence="6">
        <name>Mg(2+)</name>
        <dbReference type="ChEBI" id="CHEBI:18420"/>
    </cofactor>
</comment>
<comment type="function">
    <text evidence="6">Catalyzes the transfer of a ribosyl phosphate group from 5-phosphoribose 1-diphosphate to orotate, leading to the formation of orotidine monophosphate (OMP).</text>
</comment>
<dbReference type="UniPathway" id="UPA00070">
    <property type="reaction ID" value="UER00119"/>
</dbReference>
<evidence type="ECO:0000256" key="6">
    <source>
        <dbReference type="HAMAP-Rule" id="MF_01208"/>
    </source>
</evidence>
<dbReference type="InterPro" id="IPR004467">
    <property type="entry name" value="Or_phspho_trans_dom"/>
</dbReference>
<comment type="subunit">
    <text evidence="6">Homodimer.</text>
</comment>
<dbReference type="InterPro" id="IPR000836">
    <property type="entry name" value="PRTase_dom"/>
</dbReference>
<dbReference type="InterPro" id="IPR029057">
    <property type="entry name" value="PRTase-like"/>
</dbReference>
<reference evidence="7 8" key="1">
    <citation type="submission" date="2020-01" db="EMBL/GenBank/DDBJ databases">
        <title>Complete and circular genome sequences of six lactobacillus isolates from horses.</title>
        <authorList>
            <person name="Hassan H.M."/>
        </authorList>
    </citation>
    <scope>NUCLEOTIDE SEQUENCE [LARGE SCALE GENOMIC DNA]</scope>
    <source>
        <strain evidence="7 8">1D</strain>
    </source>
</reference>
<feature type="binding site" evidence="6">
    <location>
        <position position="125"/>
    </location>
    <ligand>
        <name>orotate</name>
        <dbReference type="ChEBI" id="CHEBI:30839"/>
    </ligand>
</feature>